<keyword evidence="2" id="KW-1185">Reference proteome</keyword>
<sequence length="124" mass="13926">MHIIKLKKIKFSGSHDIVLLYNRRSPYGHKAVHSKENIAEVPSTYGKQLYEVYDSLSAEKQSLCGFRLNGILDLVNQKECGQKKLSNTTKNEVEKIIKEIKGGQEEEAYYVAIESIGGAHSADK</sequence>
<evidence type="ECO:0000313" key="1">
    <source>
        <dbReference type="EMBL" id="GAA5815973.1"/>
    </source>
</evidence>
<dbReference type="Proteomes" id="UP001473302">
    <property type="component" value="Unassembled WGS sequence"/>
</dbReference>
<protein>
    <submittedName>
        <fullName evidence="1">Uncharacterized protein</fullName>
    </submittedName>
</protein>
<comment type="caution">
    <text evidence="1">The sequence shown here is derived from an EMBL/GenBank/DDBJ whole genome shotgun (WGS) entry which is preliminary data.</text>
</comment>
<organism evidence="1 2">
    <name type="scientific">Mucor flavus</name>
    <dbReference type="NCBI Taxonomy" id="439312"/>
    <lineage>
        <taxon>Eukaryota</taxon>
        <taxon>Fungi</taxon>
        <taxon>Fungi incertae sedis</taxon>
        <taxon>Mucoromycota</taxon>
        <taxon>Mucoromycotina</taxon>
        <taxon>Mucoromycetes</taxon>
        <taxon>Mucorales</taxon>
        <taxon>Mucorineae</taxon>
        <taxon>Mucoraceae</taxon>
        <taxon>Mucor</taxon>
    </lineage>
</organism>
<proteinExistence type="predicted"/>
<gene>
    <name evidence="1" type="ORF">MFLAVUS_009492</name>
</gene>
<dbReference type="EMBL" id="BAABUK010000029">
    <property type="protein sequence ID" value="GAA5815973.1"/>
    <property type="molecule type" value="Genomic_DNA"/>
</dbReference>
<reference evidence="1 2" key="1">
    <citation type="submission" date="2024-04" db="EMBL/GenBank/DDBJ databases">
        <title>genome sequences of Mucor flavus KT1a and Helicostylum pulchrum KT1b strains isolated from the surface of a dry-aged beef.</title>
        <authorList>
            <person name="Toyotome T."/>
            <person name="Hosono M."/>
            <person name="Torimaru M."/>
            <person name="Fukuda K."/>
            <person name="Mikami N."/>
        </authorList>
    </citation>
    <scope>NUCLEOTIDE SEQUENCE [LARGE SCALE GENOMIC DNA]</scope>
    <source>
        <strain evidence="1 2">KT1a</strain>
    </source>
</reference>
<evidence type="ECO:0000313" key="2">
    <source>
        <dbReference type="Proteomes" id="UP001473302"/>
    </source>
</evidence>
<name>A0ABP9ZA19_9FUNG</name>
<accession>A0ABP9ZA19</accession>